<feature type="region of interest" description="Disordered" evidence="1">
    <location>
        <begin position="566"/>
        <end position="589"/>
    </location>
</feature>
<sequence>MPGNEVADKVHNFFEQDNLSEGQHQPQVARGNWPFLNNNQWVGNRRPIESHISSNLKNFNILQSDSEIGNGSHSSRMQPGPDLTQLTSRPEFTRGQSRNQQLSLNGFMHGQQGLQTRQNPTEFLGEDALSDAHNLASRGLSFLEPQQGNTPELSPALSRTSERSEVADSPVNFNFLGGQQQLMRGQQPGMSQSRPRQQMGLNDMQSLQQQFMFKQLQELQRQQQLDQEARGLNSMNQLSTITKQAAGDQLQSPGNGTHIHDASNFFWPTEHMGGDPRMPSTSQMFMVGNVNWVQHGGSSAVQRYPSGLNSSHDQGQASRSMGFPQQLDQSLYGTPVGSMRSTLNQYSHLQGISQDFADMLTKASSNQLEKPIMQSSNFSNSFQGDQSSAFRDPIGMQDGTSVSKQGFQGKNLFGQNHFEGVNTGVQLGNFQQVNSLPRNASVQEFHGRQQQAGWLQEKASNQGGPSQGSVSLDPTEEKILFSSDDNSWGATVGGSSILTGGYGNPLENGELFSAFPSIQNGGTMTALMQSALAEGSGSGTGLQDEWSSLSFHKTDMSTGNQAATVVDSPKEQKDWADKNLPSASSLTSRPFPLFDDANMNPSGHCLPGSQQPRTKFSGEQSERIQPNASHEYIEQPPKEALKWLNSSEQKPHVQGNHLVQPPIHLENASGGAWPGQIYEQSESSAPSRDMGLNAHNMDDSWVHRQNLSSYKIDSQPCNRSNGWNTDELLSANGNASLKMHENDNTMRQVQTNDLKMGMHMEMDCDSGMWKAGHNHAATSFSKLSDGSGTGSHHVNRESSHMSNSPAGPNSNFAKANQETHRRVHNSHHLEYGKHVVDSSVKPKGDDAMAKYQHQVNKKEISIESYNSSQSHHNATGGMRANSWLNPSDSRSFGSGNQKSMGQVGRKASGSRKFQYHPMGDLTVNVEPADTRKHVTHSQSLSQQVIDGSRSLEQGYLGYPKFIGQIPNNSTHVEEGELPKIQENVKGSAELPSRGMHHDSTVSSSFDGSAGFYAQNKSHMLELLHKVDQSRENSSVTLFRSSDRIPLSRMPEAEASDASVAPLQRDQSASSQGFGLRLAPPTQRLPVPNHAFSSQKSSQTVNDLNSKHVGSEVGEKSQTWLNPSSSVQPLHPREIPHGEHWDNKSSISGEAGNEPSQSKKSAALFTGSSSYQRDQMQHQQVSGASGDIKTDRPVTSDRLASQFRQTRDTHNGLVADQSAQTSLPGTTSRNPPFNLSHPVDTSQLMGTNSSYPRVSGQHLPVLESFPVSQPSATSGMSRQGTFSTMSHNVWTSVPAPQYVGSPAQSINLSNRNMERTSLVQKQDDQSIKRVGNGPEFGTCSINSQRSAYGEDQIGKERSLQQVPCEKVHLDPETSGASQGQESSGSGNHTPNANSITSDSLAAHPHHHVLDRRRYGKDPVLVPQTEHVRLQNQTTSNRDFEAFGHSLKQAHASHQNYSLLQQVRDMKGAETDPDTRVWKRFKGSYSGPDTQQIAAKTGQQLFDGNNTIVRDVADNEVNAAALQKSLLSGDGRMVRFSSEAREDLTANSSQLVPGDLLSQDTSAFGRKDSKDCSSHLNMMSARSENPQISPQMAPSWFEQYGTFKNGKMLPMYNSSRTAENTFQRLFSGKSSESLHANTSIERVNVADAGPVGNVCQSTDTTLIANEHISPPRSLPSEVTDQSLSVIRPKKRKTEKLELLPWHKEVMRASQRLLNISMAEQDWAQAANRLVEKVEDEVEMVEDGQPVLRPRRRLILTTQLMQQLLRPPPPAVLSADATSYYETVTYFIAKLALGDACSLISSTGNDSCLPADNENLTSGKLKNSERVGDQYFPKVVEDFICRAGKLESDLLRLDKRSSILDIRLETHELERFSMINRFAKFHGRGQADGAETSSSSSGAVGTTTPQKTCPQRYVVARPMPKNLPQGEQCLSL</sequence>
<feature type="region of interest" description="Disordered" evidence="1">
    <location>
        <begin position="448"/>
        <end position="472"/>
    </location>
</feature>
<feature type="compositionally biased region" description="Polar residues" evidence="1">
    <location>
        <begin position="1895"/>
        <end position="1906"/>
    </location>
</feature>
<dbReference type="FunCoup" id="A0A200R879">
    <property type="interactions" value="3494"/>
</dbReference>
<dbReference type="STRING" id="56857.A0A200R879"/>
<feature type="compositionally biased region" description="Polar residues" evidence="1">
    <location>
        <begin position="1386"/>
        <end position="1397"/>
    </location>
</feature>
<feature type="compositionally biased region" description="Polar residues" evidence="1">
    <location>
        <begin position="1143"/>
        <end position="1182"/>
    </location>
</feature>
<feature type="region of interest" description="Disordered" evidence="1">
    <location>
        <begin position="865"/>
        <end position="914"/>
    </location>
</feature>
<dbReference type="PANTHER" id="PTHR31267:SF2">
    <property type="entry name" value="EXPRESSED PROTEIN"/>
    <property type="match status" value="1"/>
</dbReference>
<evidence type="ECO:0000256" key="1">
    <source>
        <dbReference type="SAM" id="MobiDB-lite"/>
    </source>
</evidence>
<organism evidence="2 3">
    <name type="scientific">Macleaya cordata</name>
    <name type="common">Five-seeded plume-poppy</name>
    <name type="synonym">Bocconia cordata</name>
    <dbReference type="NCBI Taxonomy" id="56857"/>
    <lineage>
        <taxon>Eukaryota</taxon>
        <taxon>Viridiplantae</taxon>
        <taxon>Streptophyta</taxon>
        <taxon>Embryophyta</taxon>
        <taxon>Tracheophyta</taxon>
        <taxon>Spermatophyta</taxon>
        <taxon>Magnoliopsida</taxon>
        <taxon>Ranunculales</taxon>
        <taxon>Papaveraceae</taxon>
        <taxon>Papaveroideae</taxon>
        <taxon>Macleaya</taxon>
    </lineage>
</organism>
<comment type="caution">
    <text evidence="2">The sequence shown here is derived from an EMBL/GenBank/DDBJ whole genome shotgun (WGS) entry which is preliminary data.</text>
</comment>
<feature type="region of interest" description="Disordered" evidence="1">
    <location>
        <begin position="1882"/>
        <end position="1907"/>
    </location>
</feature>
<dbReference type="Proteomes" id="UP000195402">
    <property type="component" value="Unassembled WGS sequence"/>
</dbReference>
<feature type="compositionally biased region" description="Polar residues" evidence="1">
    <location>
        <begin position="800"/>
        <end position="816"/>
    </location>
</feature>
<name>A0A200R879_MACCD</name>
<feature type="compositionally biased region" description="Polar residues" evidence="1">
    <location>
        <begin position="65"/>
        <end position="77"/>
    </location>
</feature>
<evidence type="ECO:0000313" key="3">
    <source>
        <dbReference type="Proteomes" id="UP000195402"/>
    </source>
</evidence>
<feature type="region of interest" description="Disordered" evidence="1">
    <location>
        <begin position="143"/>
        <end position="165"/>
    </location>
</feature>
<feature type="compositionally biased region" description="Polar residues" evidence="1">
    <location>
        <begin position="882"/>
        <end position="900"/>
    </location>
</feature>
<dbReference type="InParanoid" id="A0A200R879"/>
<evidence type="ECO:0000313" key="2">
    <source>
        <dbReference type="EMBL" id="OVA18896.1"/>
    </source>
</evidence>
<reference evidence="2 3" key="1">
    <citation type="journal article" date="2017" name="Mol. Plant">
        <title>The Genome of Medicinal Plant Macleaya cordata Provides New Insights into Benzylisoquinoline Alkaloids Metabolism.</title>
        <authorList>
            <person name="Liu X."/>
            <person name="Liu Y."/>
            <person name="Huang P."/>
            <person name="Ma Y."/>
            <person name="Qing Z."/>
            <person name="Tang Q."/>
            <person name="Cao H."/>
            <person name="Cheng P."/>
            <person name="Zheng Y."/>
            <person name="Yuan Z."/>
            <person name="Zhou Y."/>
            <person name="Liu J."/>
            <person name="Tang Z."/>
            <person name="Zhuo Y."/>
            <person name="Zhang Y."/>
            <person name="Yu L."/>
            <person name="Huang J."/>
            <person name="Yang P."/>
            <person name="Peng Q."/>
            <person name="Zhang J."/>
            <person name="Jiang W."/>
            <person name="Zhang Z."/>
            <person name="Lin K."/>
            <person name="Ro D.K."/>
            <person name="Chen X."/>
            <person name="Xiong X."/>
            <person name="Shang Y."/>
            <person name="Huang S."/>
            <person name="Zeng J."/>
        </authorList>
    </citation>
    <scope>NUCLEOTIDE SEQUENCE [LARGE SCALE GENOMIC DNA]</scope>
    <source>
        <strain evidence="3">cv. BLH2017</strain>
        <tissue evidence="2">Root</tissue>
    </source>
</reference>
<feature type="compositionally biased region" description="Basic and acidic residues" evidence="1">
    <location>
        <begin position="568"/>
        <end position="577"/>
    </location>
</feature>
<feature type="region of interest" description="Disordered" evidence="1">
    <location>
        <begin position="1047"/>
        <end position="1232"/>
    </location>
</feature>
<feature type="compositionally biased region" description="Low complexity" evidence="1">
    <location>
        <begin position="1373"/>
        <end position="1385"/>
    </location>
</feature>
<feature type="region of interest" description="Disordered" evidence="1">
    <location>
        <begin position="780"/>
        <end position="845"/>
    </location>
</feature>
<feature type="compositionally biased region" description="Polar residues" evidence="1">
    <location>
        <begin position="1090"/>
        <end position="1103"/>
    </location>
</feature>
<feature type="compositionally biased region" description="Polar residues" evidence="1">
    <location>
        <begin position="1216"/>
        <end position="1232"/>
    </location>
</feature>
<feature type="compositionally biased region" description="Polar residues" evidence="1">
    <location>
        <begin position="1115"/>
        <end position="1127"/>
    </location>
</feature>
<feature type="compositionally biased region" description="Basic and acidic residues" evidence="1">
    <location>
        <begin position="1130"/>
        <end position="1142"/>
    </location>
</feature>
<protein>
    <submittedName>
        <fullName evidence="2">Uncharacterized protein</fullName>
    </submittedName>
</protein>
<dbReference type="OMA" id="SWANELG"/>
<dbReference type="PANTHER" id="PTHR31267">
    <property type="entry name" value="DENTIN SIALOPHOSPHOPROTEIN-LIKE PROTEIN"/>
    <property type="match status" value="1"/>
</dbReference>
<dbReference type="EMBL" id="MVGT01000352">
    <property type="protein sequence ID" value="OVA18896.1"/>
    <property type="molecule type" value="Genomic_DNA"/>
</dbReference>
<keyword evidence="3" id="KW-1185">Reference proteome</keyword>
<feature type="region of interest" description="Disordered" evidence="1">
    <location>
        <begin position="1314"/>
        <end position="1397"/>
    </location>
</feature>
<accession>A0A200R879</accession>
<proteinExistence type="predicted"/>
<feature type="compositionally biased region" description="Basic and acidic residues" evidence="1">
    <location>
        <begin position="1104"/>
        <end position="1114"/>
    </location>
</feature>
<feature type="compositionally biased region" description="Polar residues" evidence="1">
    <location>
        <begin position="780"/>
        <end position="792"/>
    </location>
</feature>
<feature type="region of interest" description="Disordered" evidence="1">
    <location>
        <begin position="65"/>
        <end position="86"/>
    </location>
</feature>
<feature type="compositionally biased region" description="Basic and acidic residues" evidence="1">
    <location>
        <begin position="827"/>
        <end position="845"/>
    </location>
</feature>
<gene>
    <name evidence="2" type="ORF">BVC80_8939g13</name>
</gene>
<dbReference type="OrthoDB" id="1926238at2759"/>